<name>M7BNH3_CHEMY</name>
<accession>M7BNH3</accession>
<organism evidence="2 3">
    <name type="scientific">Chelonia mydas</name>
    <name type="common">Green sea-turtle</name>
    <name type="synonym">Chelonia agassizi</name>
    <dbReference type="NCBI Taxonomy" id="8469"/>
    <lineage>
        <taxon>Eukaryota</taxon>
        <taxon>Metazoa</taxon>
        <taxon>Chordata</taxon>
        <taxon>Craniata</taxon>
        <taxon>Vertebrata</taxon>
        <taxon>Euteleostomi</taxon>
        <taxon>Archelosauria</taxon>
        <taxon>Testudinata</taxon>
        <taxon>Testudines</taxon>
        <taxon>Cryptodira</taxon>
        <taxon>Durocryptodira</taxon>
        <taxon>Americhelydia</taxon>
        <taxon>Chelonioidea</taxon>
        <taxon>Cheloniidae</taxon>
        <taxon>Chelonia</taxon>
    </lineage>
</organism>
<gene>
    <name evidence="2" type="ORF">UY3_03339</name>
</gene>
<proteinExistence type="predicted"/>
<evidence type="ECO:0000313" key="2">
    <source>
        <dbReference type="EMBL" id="EMP39441.1"/>
    </source>
</evidence>
<dbReference type="AlphaFoldDB" id="M7BNH3"/>
<evidence type="ECO:0000313" key="3">
    <source>
        <dbReference type="Proteomes" id="UP000031443"/>
    </source>
</evidence>
<feature type="region of interest" description="Disordered" evidence="1">
    <location>
        <begin position="1"/>
        <end position="32"/>
    </location>
</feature>
<reference evidence="3" key="1">
    <citation type="journal article" date="2013" name="Nat. Genet.">
        <title>The draft genomes of soft-shell turtle and green sea turtle yield insights into the development and evolution of the turtle-specific body plan.</title>
        <authorList>
            <person name="Wang Z."/>
            <person name="Pascual-Anaya J."/>
            <person name="Zadissa A."/>
            <person name="Li W."/>
            <person name="Niimura Y."/>
            <person name="Huang Z."/>
            <person name="Li C."/>
            <person name="White S."/>
            <person name="Xiong Z."/>
            <person name="Fang D."/>
            <person name="Wang B."/>
            <person name="Ming Y."/>
            <person name="Chen Y."/>
            <person name="Zheng Y."/>
            <person name="Kuraku S."/>
            <person name="Pignatelli M."/>
            <person name="Herrero J."/>
            <person name="Beal K."/>
            <person name="Nozawa M."/>
            <person name="Li Q."/>
            <person name="Wang J."/>
            <person name="Zhang H."/>
            <person name="Yu L."/>
            <person name="Shigenobu S."/>
            <person name="Wang J."/>
            <person name="Liu J."/>
            <person name="Flicek P."/>
            <person name="Searle S."/>
            <person name="Wang J."/>
            <person name="Kuratani S."/>
            <person name="Yin Y."/>
            <person name="Aken B."/>
            <person name="Zhang G."/>
            <person name="Irie N."/>
        </authorList>
    </citation>
    <scope>NUCLEOTIDE SEQUENCE [LARGE SCALE GENOMIC DNA]</scope>
</reference>
<keyword evidence="3" id="KW-1185">Reference proteome</keyword>
<evidence type="ECO:0000256" key="1">
    <source>
        <dbReference type="SAM" id="MobiDB-lite"/>
    </source>
</evidence>
<dbReference type="Proteomes" id="UP000031443">
    <property type="component" value="Unassembled WGS sequence"/>
</dbReference>
<protein>
    <submittedName>
        <fullName evidence="2">Uncharacterized protein</fullName>
    </submittedName>
</protein>
<dbReference type="EMBL" id="KB516596">
    <property type="protein sequence ID" value="EMP39441.1"/>
    <property type="molecule type" value="Genomic_DNA"/>
</dbReference>
<sequence>MLRSELESEKEMLRSELESEKEMLRSELESEKERLRSELESEKGWRSAQLYAGTVHSVDILSMVRPTSPQSSVLLSLHRAFSYDIQ</sequence>